<dbReference type="EMBL" id="CM023473">
    <property type="protein sequence ID" value="KAH7952812.1"/>
    <property type="molecule type" value="Genomic_DNA"/>
</dbReference>
<name>A0ACB8CUD7_DERSI</name>
<dbReference type="Proteomes" id="UP000821865">
    <property type="component" value="Chromosome 4"/>
</dbReference>
<gene>
    <name evidence="1" type="ORF">HPB49_001528</name>
</gene>
<proteinExistence type="predicted"/>
<keyword evidence="2" id="KW-1185">Reference proteome</keyword>
<sequence>MPTNTELAKKIELLESLLNNKLDSLVDNLAAKIGKKFDDQGFVNLASLAESVRFMSEQYDTFKATFNELLSTNKALTAQNHALVKRIADMEQYSRMNNIEIKGIPSSQGEDCSAILKKVADAI</sequence>
<reference evidence="1" key="1">
    <citation type="submission" date="2020-05" db="EMBL/GenBank/DDBJ databases">
        <title>Large-scale comparative analyses of tick genomes elucidate their genetic diversity and vector capacities.</title>
        <authorList>
            <person name="Jia N."/>
            <person name="Wang J."/>
            <person name="Shi W."/>
            <person name="Du L."/>
            <person name="Sun Y."/>
            <person name="Zhan W."/>
            <person name="Jiang J."/>
            <person name="Wang Q."/>
            <person name="Zhang B."/>
            <person name="Ji P."/>
            <person name="Sakyi L.B."/>
            <person name="Cui X."/>
            <person name="Yuan T."/>
            <person name="Jiang B."/>
            <person name="Yang W."/>
            <person name="Lam T.T.-Y."/>
            <person name="Chang Q."/>
            <person name="Ding S."/>
            <person name="Wang X."/>
            <person name="Zhu J."/>
            <person name="Ruan X."/>
            <person name="Zhao L."/>
            <person name="Wei J."/>
            <person name="Que T."/>
            <person name="Du C."/>
            <person name="Cheng J."/>
            <person name="Dai P."/>
            <person name="Han X."/>
            <person name="Huang E."/>
            <person name="Gao Y."/>
            <person name="Liu J."/>
            <person name="Shao H."/>
            <person name="Ye R."/>
            <person name="Li L."/>
            <person name="Wei W."/>
            <person name="Wang X."/>
            <person name="Wang C."/>
            <person name="Yang T."/>
            <person name="Huo Q."/>
            <person name="Li W."/>
            <person name="Guo W."/>
            <person name="Chen H."/>
            <person name="Zhou L."/>
            <person name="Ni X."/>
            <person name="Tian J."/>
            <person name="Zhou Y."/>
            <person name="Sheng Y."/>
            <person name="Liu T."/>
            <person name="Pan Y."/>
            <person name="Xia L."/>
            <person name="Li J."/>
            <person name="Zhao F."/>
            <person name="Cao W."/>
        </authorList>
    </citation>
    <scope>NUCLEOTIDE SEQUENCE</scope>
    <source>
        <strain evidence="1">Dsil-2018</strain>
    </source>
</reference>
<accession>A0ACB8CUD7</accession>
<evidence type="ECO:0000313" key="2">
    <source>
        <dbReference type="Proteomes" id="UP000821865"/>
    </source>
</evidence>
<comment type="caution">
    <text evidence="1">The sequence shown here is derived from an EMBL/GenBank/DDBJ whole genome shotgun (WGS) entry which is preliminary data.</text>
</comment>
<protein>
    <submittedName>
        <fullName evidence="1">Uncharacterized protein</fullName>
    </submittedName>
</protein>
<organism evidence="1 2">
    <name type="scientific">Dermacentor silvarum</name>
    <name type="common">Tick</name>
    <dbReference type="NCBI Taxonomy" id="543639"/>
    <lineage>
        <taxon>Eukaryota</taxon>
        <taxon>Metazoa</taxon>
        <taxon>Ecdysozoa</taxon>
        <taxon>Arthropoda</taxon>
        <taxon>Chelicerata</taxon>
        <taxon>Arachnida</taxon>
        <taxon>Acari</taxon>
        <taxon>Parasitiformes</taxon>
        <taxon>Ixodida</taxon>
        <taxon>Ixodoidea</taxon>
        <taxon>Ixodidae</taxon>
        <taxon>Rhipicephalinae</taxon>
        <taxon>Dermacentor</taxon>
    </lineage>
</organism>
<evidence type="ECO:0000313" key="1">
    <source>
        <dbReference type="EMBL" id="KAH7952812.1"/>
    </source>
</evidence>